<feature type="non-terminal residue" evidence="1">
    <location>
        <position position="1"/>
    </location>
</feature>
<comment type="caution">
    <text evidence="1">The sequence shown here is derived from an EMBL/GenBank/DDBJ whole genome shotgun (WGS) entry which is preliminary data.</text>
</comment>
<dbReference type="SUPFAM" id="SSF51294">
    <property type="entry name" value="Hedgehog/intein (Hint) domain"/>
    <property type="match status" value="1"/>
</dbReference>
<dbReference type="Proteomes" id="UP000663829">
    <property type="component" value="Unassembled WGS sequence"/>
</dbReference>
<dbReference type="OrthoDB" id="10514351at2759"/>
<name>A0A816F161_9BILA</name>
<dbReference type="Gene3D" id="2.170.16.10">
    <property type="entry name" value="Hedgehog/Intein (Hint) domain"/>
    <property type="match status" value="1"/>
</dbReference>
<dbReference type="Proteomes" id="UP000681722">
    <property type="component" value="Unassembled WGS sequence"/>
</dbReference>
<reference evidence="1" key="1">
    <citation type="submission" date="2021-02" db="EMBL/GenBank/DDBJ databases">
        <authorList>
            <person name="Nowell W R."/>
        </authorList>
    </citation>
    <scope>NUCLEOTIDE SEQUENCE</scope>
</reference>
<dbReference type="EMBL" id="CAJOBC010124086">
    <property type="protein sequence ID" value="CAF4587010.1"/>
    <property type="molecule type" value="Genomic_DNA"/>
</dbReference>
<protein>
    <submittedName>
        <fullName evidence="1">Uncharacterized protein</fullName>
    </submittedName>
</protein>
<sequence>MGCSCTAASQCAQGHCLNNACNSFSCFLGSTQILMWDGTTISIENAQVGMVLVGLNNENNTVLAVRKETLGDRPLYGLNSEDEFITPEHPFISVKNLSVQLVFDLTTANQVRPDLIDRTEQIEIGSELYRWNSTTNTLDITTVQSITKTYSYSRNTTLYQLITDSPSGVMSIVANGYLTATECSKLAFALADKAYQSILNQVGSPLPQPTTQYLSVWHQIAVPIVAQFQNGRVHSG</sequence>
<organism evidence="1 3">
    <name type="scientific">Didymodactylos carnosus</name>
    <dbReference type="NCBI Taxonomy" id="1234261"/>
    <lineage>
        <taxon>Eukaryota</taxon>
        <taxon>Metazoa</taxon>
        <taxon>Spiralia</taxon>
        <taxon>Gnathifera</taxon>
        <taxon>Rotifera</taxon>
        <taxon>Eurotatoria</taxon>
        <taxon>Bdelloidea</taxon>
        <taxon>Philodinida</taxon>
        <taxon>Philodinidae</taxon>
        <taxon>Didymodactylos</taxon>
    </lineage>
</organism>
<dbReference type="EMBL" id="CAJNOQ010052624">
    <property type="protein sequence ID" value="CAF1653583.1"/>
    <property type="molecule type" value="Genomic_DNA"/>
</dbReference>
<accession>A0A816F161</accession>
<dbReference type="InterPro" id="IPR036844">
    <property type="entry name" value="Hint_dom_sf"/>
</dbReference>
<dbReference type="AlphaFoldDB" id="A0A816F161"/>
<proteinExistence type="predicted"/>
<evidence type="ECO:0000313" key="2">
    <source>
        <dbReference type="EMBL" id="CAF4587010.1"/>
    </source>
</evidence>
<evidence type="ECO:0000313" key="1">
    <source>
        <dbReference type="EMBL" id="CAF1653583.1"/>
    </source>
</evidence>
<gene>
    <name evidence="1" type="ORF">GPM918_LOCUS45646</name>
    <name evidence="2" type="ORF">SRO942_LOCUS48348</name>
</gene>
<evidence type="ECO:0000313" key="3">
    <source>
        <dbReference type="Proteomes" id="UP000663829"/>
    </source>
</evidence>
<keyword evidence="3" id="KW-1185">Reference proteome</keyword>